<sequence>MPHKSQVSVGSTGSSSSSGYSSPAGQGQNPGPKRSSKPCIHNSDPAGCGDKKRSGFDGVKWK</sequence>
<protein>
    <submittedName>
        <fullName evidence="2">Uncharacterized protein</fullName>
    </submittedName>
</protein>
<dbReference type="Proteomes" id="UP000009169">
    <property type="component" value="Unassembled WGS sequence"/>
</dbReference>
<feature type="region of interest" description="Disordered" evidence="1">
    <location>
        <begin position="1"/>
        <end position="62"/>
    </location>
</feature>
<evidence type="ECO:0000256" key="1">
    <source>
        <dbReference type="SAM" id="MobiDB-lite"/>
    </source>
</evidence>
<proteinExistence type="predicted"/>
<keyword evidence="3" id="KW-1185">Reference proteome</keyword>
<evidence type="ECO:0000313" key="2">
    <source>
        <dbReference type="EMBL" id="EGE06882.1"/>
    </source>
</evidence>
<name>F2PYB4_TRIEC</name>
<feature type="compositionally biased region" description="Low complexity" evidence="1">
    <location>
        <begin position="1"/>
        <end position="27"/>
    </location>
</feature>
<feature type="compositionally biased region" description="Basic and acidic residues" evidence="1">
    <location>
        <begin position="49"/>
        <end position="62"/>
    </location>
</feature>
<dbReference type="HOGENOM" id="CLU_2905770_0_0_1"/>
<organism evidence="2 3">
    <name type="scientific">Trichophyton equinum (strain ATCC MYA-4606 / CBS 127.97)</name>
    <name type="common">Horse ringworm fungus</name>
    <dbReference type="NCBI Taxonomy" id="559882"/>
    <lineage>
        <taxon>Eukaryota</taxon>
        <taxon>Fungi</taxon>
        <taxon>Dikarya</taxon>
        <taxon>Ascomycota</taxon>
        <taxon>Pezizomycotina</taxon>
        <taxon>Eurotiomycetes</taxon>
        <taxon>Eurotiomycetidae</taxon>
        <taxon>Onygenales</taxon>
        <taxon>Arthrodermataceae</taxon>
        <taxon>Trichophyton</taxon>
    </lineage>
</organism>
<accession>F2PYB4</accession>
<evidence type="ECO:0000313" key="3">
    <source>
        <dbReference type="Proteomes" id="UP000009169"/>
    </source>
</evidence>
<dbReference type="EMBL" id="DS995752">
    <property type="protein sequence ID" value="EGE06882.1"/>
    <property type="molecule type" value="Genomic_DNA"/>
</dbReference>
<dbReference type="AlphaFoldDB" id="F2PYB4"/>
<gene>
    <name evidence="2" type="ORF">TEQG_08744</name>
</gene>
<reference evidence="3" key="1">
    <citation type="journal article" date="2012" name="MBio">
        <title>Comparative genome analysis of Trichophyton rubrum and related dermatophytes reveals candidate genes involved in infection.</title>
        <authorList>
            <person name="Martinez D.A."/>
            <person name="Oliver B.G."/>
            <person name="Graeser Y."/>
            <person name="Goldberg J.M."/>
            <person name="Li W."/>
            <person name="Martinez-Rossi N.M."/>
            <person name="Monod M."/>
            <person name="Shelest E."/>
            <person name="Barton R.C."/>
            <person name="Birch E."/>
            <person name="Brakhage A.A."/>
            <person name="Chen Z."/>
            <person name="Gurr S.J."/>
            <person name="Heiman D."/>
            <person name="Heitman J."/>
            <person name="Kosti I."/>
            <person name="Rossi A."/>
            <person name="Saif S."/>
            <person name="Samalova M."/>
            <person name="Saunders C.W."/>
            <person name="Shea T."/>
            <person name="Summerbell R.C."/>
            <person name="Xu J."/>
            <person name="Young S."/>
            <person name="Zeng Q."/>
            <person name="Birren B.W."/>
            <person name="Cuomo C.A."/>
            <person name="White T.C."/>
        </authorList>
    </citation>
    <scope>NUCLEOTIDE SEQUENCE [LARGE SCALE GENOMIC DNA]</scope>
    <source>
        <strain evidence="3">ATCC MYA-4606 / CBS 127.97</strain>
    </source>
</reference>
<dbReference type="VEuPathDB" id="FungiDB:TEQG_08744"/>